<keyword evidence="1" id="KW-0594">Phospholipid biosynthesis</keyword>
<comment type="similarity">
    <text evidence="3">Belongs to the choline/ethanolamine kinase family.</text>
</comment>
<dbReference type="EMBL" id="OC872069">
    <property type="protein sequence ID" value="CAD7635702.1"/>
    <property type="molecule type" value="Genomic_DNA"/>
</dbReference>
<sequence length="313" mass="36404">MQTIVTAEDRHKVYNLCKTHLSGKWAEVSEQELIIRHNTYVSRHFNADDYLNPKIVTKLAQKLATFHSLTVPVPKNSAELTRSNIFDKWFDDKFRASVRSGAVRKHIVGANCATFLRHDFVTETEWFQRAVRDLQSPIVFSHNDFNRRNILIRETRDNNNTTGSAADNTDSNGHPMANIYLIDFDWSNYNYRGLDFGQYFSRFGQLDTDFGAGDFPSDRQMWPFIDAYIEKMCDIYGNSYAKLEINSRHVIIKETKLLALLAYIKDILYCMDCVTTADSPEMMIKAEMRYKSYIDLKHRFLADYPVLNNISQI</sequence>
<dbReference type="GO" id="GO:0004103">
    <property type="term" value="F:choline kinase activity"/>
    <property type="evidence" value="ECO:0007669"/>
    <property type="project" value="TreeGrafter"/>
</dbReference>
<dbReference type="InterPro" id="IPR011009">
    <property type="entry name" value="Kinase-like_dom_sf"/>
</dbReference>
<dbReference type="PANTHER" id="PTHR22603:SF93">
    <property type="entry name" value="RE24176P"/>
    <property type="match status" value="1"/>
</dbReference>
<dbReference type="Gene3D" id="3.90.1200.10">
    <property type="match status" value="1"/>
</dbReference>
<evidence type="ECO:0000313" key="4">
    <source>
        <dbReference type="EMBL" id="CAD7635702.1"/>
    </source>
</evidence>
<dbReference type="GO" id="GO:0004305">
    <property type="term" value="F:ethanolamine kinase activity"/>
    <property type="evidence" value="ECO:0007669"/>
    <property type="project" value="TreeGrafter"/>
</dbReference>
<evidence type="ECO:0000256" key="2">
    <source>
        <dbReference type="ARBA" id="ARBA00023264"/>
    </source>
</evidence>
<dbReference type="Pfam" id="PF01633">
    <property type="entry name" value="Choline_kinase"/>
    <property type="match status" value="1"/>
</dbReference>
<dbReference type="GO" id="GO:0006646">
    <property type="term" value="P:phosphatidylethanolamine biosynthetic process"/>
    <property type="evidence" value="ECO:0007669"/>
    <property type="project" value="TreeGrafter"/>
</dbReference>
<reference evidence="4" key="1">
    <citation type="submission" date="2020-11" db="EMBL/GenBank/DDBJ databases">
        <authorList>
            <person name="Tran Van P."/>
        </authorList>
    </citation>
    <scope>NUCLEOTIDE SEQUENCE</scope>
</reference>
<evidence type="ECO:0000313" key="5">
    <source>
        <dbReference type="Proteomes" id="UP000759131"/>
    </source>
</evidence>
<organism evidence="4">
    <name type="scientific">Medioppia subpectinata</name>
    <dbReference type="NCBI Taxonomy" id="1979941"/>
    <lineage>
        <taxon>Eukaryota</taxon>
        <taxon>Metazoa</taxon>
        <taxon>Ecdysozoa</taxon>
        <taxon>Arthropoda</taxon>
        <taxon>Chelicerata</taxon>
        <taxon>Arachnida</taxon>
        <taxon>Acari</taxon>
        <taxon>Acariformes</taxon>
        <taxon>Sarcoptiformes</taxon>
        <taxon>Oribatida</taxon>
        <taxon>Brachypylina</taxon>
        <taxon>Oppioidea</taxon>
        <taxon>Oppiidae</taxon>
        <taxon>Medioppia</taxon>
    </lineage>
</organism>
<keyword evidence="2" id="KW-1208">Phospholipid metabolism</keyword>
<gene>
    <name evidence="4" type="ORF">OSB1V03_LOCUS16093</name>
</gene>
<dbReference type="EMBL" id="CAJPIZ010017494">
    <property type="protein sequence ID" value="CAG2116132.1"/>
    <property type="molecule type" value="Genomic_DNA"/>
</dbReference>
<evidence type="ECO:0000256" key="3">
    <source>
        <dbReference type="ARBA" id="ARBA00038211"/>
    </source>
</evidence>
<keyword evidence="5" id="KW-1185">Reference proteome</keyword>
<evidence type="ECO:0000256" key="1">
    <source>
        <dbReference type="ARBA" id="ARBA00023209"/>
    </source>
</evidence>
<dbReference type="AlphaFoldDB" id="A0A7R9Q7Z9"/>
<dbReference type="PANTHER" id="PTHR22603">
    <property type="entry name" value="CHOLINE/ETHANOALAMINE KINASE"/>
    <property type="match status" value="1"/>
</dbReference>
<dbReference type="OrthoDB" id="5796092at2759"/>
<proteinExistence type="inferred from homology"/>
<protein>
    <submittedName>
        <fullName evidence="4">Uncharacterized protein</fullName>
    </submittedName>
</protein>
<dbReference type="Proteomes" id="UP000759131">
    <property type="component" value="Unassembled WGS sequence"/>
</dbReference>
<name>A0A7R9Q7Z9_9ACAR</name>
<dbReference type="GO" id="GO:0005737">
    <property type="term" value="C:cytoplasm"/>
    <property type="evidence" value="ECO:0007669"/>
    <property type="project" value="TreeGrafter"/>
</dbReference>
<accession>A0A7R9Q7Z9</accession>
<keyword evidence="1" id="KW-0443">Lipid metabolism</keyword>
<dbReference type="SUPFAM" id="SSF56112">
    <property type="entry name" value="Protein kinase-like (PK-like)"/>
    <property type="match status" value="1"/>
</dbReference>
<keyword evidence="1" id="KW-0444">Lipid biosynthesis</keyword>